<sequence>MHSEFEMSMIGELNFFLGLQIKQLKEGTFTNQAKYIRDILKKFNMEETKTMKTPMSSSIKLDKDEKGKSMYRGMIGLKARVSVLDCTFFLSHATTKDGLATHGDGFKVDFPTLVRAFYSRTTYGIGGPIISIIRGVEIRLDPENIYHIFNIAPIGLKVYESKI</sequence>
<dbReference type="Pfam" id="PF07727">
    <property type="entry name" value="RVT_2"/>
    <property type="match status" value="1"/>
</dbReference>
<accession>A0A438JXA4</accession>
<gene>
    <name evidence="2" type="ORF">CK203_010152</name>
</gene>
<proteinExistence type="predicted"/>
<comment type="caution">
    <text evidence="2">The sequence shown here is derived from an EMBL/GenBank/DDBJ whole genome shotgun (WGS) entry which is preliminary data.</text>
</comment>
<name>A0A438JXA4_VITVI</name>
<protein>
    <recommendedName>
        <fullName evidence="1">Reverse transcriptase Ty1/copia-type domain-containing protein</fullName>
    </recommendedName>
</protein>
<dbReference type="Proteomes" id="UP000288805">
    <property type="component" value="Unassembled WGS sequence"/>
</dbReference>
<organism evidence="2 3">
    <name type="scientific">Vitis vinifera</name>
    <name type="common">Grape</name>
    <dbReference type="NCBI Taxonomy" id="29760"/>
    <lineage>
        <taxon>Eukaryota</taxon>
        <taxon>Viridiplantae</taxon>
        <taxon>Streptophyta</taxon>
        <taxon>Embryophyta</taxon>
        <taxon>Tracheophyta</taxon>
        <taxon>Spermatophyta</taxon>
        <taxon>Magnoliopsida</taxon>
        <taxon>eudicotyledons</taxon>
        <taxon>Gunneridae</taxon>
        <taxon>Pentapetalae</taxon>
        <taxon>rosids</taxon>
        <taxon>Vitales</taxon>
        <taxon>Vitaceae</taxon>
        <taxon>Viteae</taxon>
        <taxon>Vitis</taxon>
    </lineage>
</organism>
<evidence type="ECO:0000313" key="3">
    <source>
        <dbReference type="Proteomes" id="UP000288805"/>
    </source>
</evidence>
<evidence type="ECO:0000313" key="2">
    <source>
        <dbReference type="EMBL" id="RVX13596.1"/>
    </source>
</evidence>
<reference evidence="2 3" key="1">
    <citation type="journal article" date="2018" name="PLoS Genet.">
        <title>Population sequencing reveals clonal diversity and ancestral inbreeding in the grapevine cultivar Chardonnay.</title>
        <authorList>
            <person name="Roach M.J."/>
            <person name="Johnson D.L."/>
            <person name="Bohlmann J."/>
            <person name="van Vuuren H.J."/>
            <person name="Jones S.J."/>
            <person name="Pretorius I.S."/>
            <person name="Schmidt S.A."/>
            <person name="Borneman A.R."/>
        </authorList>
    </citation>
    <scope>NUCLEOTIDE SEQUENCE [LARGE SCALE GENOMIC DNA]</scope>
    <source>
        <strain evidence="3">cv. Chardonnay</strain>
        <tissue evidence="2">Leaf</tissue>
    </source>
</reference>
<feature type="domain" description="Reverse transcriptase Ty1/copia-type" evidence="1">
    <location>
        <begin position="1"/>
        <end position="56"/>
    </location>
</feature>
<evidence type="ECO:0000259" key="1">
    <source>
        <dbReference type="Pfam" id="PF07727"/>
    </source>
</evidence>
<dbReference type="AlphaFoldDB" id="A0A438JXA4"/>
<dbReference type="EMBL" id="QGNW01000023">
    <property type="protein sequence ID" value="RVX13596.1"/>
    <property type="molecule type" value="Genomic_DNA"/>
</dbReference>
<dbReference type="InterPro" id="IPR013103">
    <property type="entry name" value="RVT_2"/>
</dbReference>